<comment type="caution">
    <text evidence="2">The sequence shown here is derived from an EMBL/GenBank/DDBJ whole genome shotgun (WGS) entry which is preliminary data.</text>
</comment>
<keyword evidence="3" id="KW-1185">Reference proteome</keyword>
<accession>A0ABD2XES1</accession>
<evidence type="ECO:0000313" key="3">
    <source>
        <dbReference type="Proteomes" id="UP001627154"/>
    </source>
</evidence>
<reference evidence="2 3" key="1">
    <citation type="journal article" date="2024" name="bioRxiv">
        <title>A reference genome for Trichogramma kaykai: A tiny desert-dwelling parasitoid wasp with competing sex-ratio distorters.</title>
        <authorList>
            <person name="Culotta J."/>
            <person name="Lindsey A.R."/>
        </authorList>
    </citation>
    <scope>NUCLEOTIDE SEQUENCE [LARGE SCALE GENOMIC DNA]</scope>
    <source>
        <strain evidence="2 3">KSX58</strain>
    </source>
</reference>
<feature type="compositionally biased region" description="Polar residues" evidence="1">
    <location>
        <begin position="200"/>
        <end position="209"/>
    </location>
</feature>
<dbReference type="EMBL" id="JBJJXI010000027">
    <property type="protein sequence ID" value="KAL3404001.1"/>
    <property type="molecule type" value="Genomic_DNA"/>
</dbReference>
<evidence type="ECO:0000256" key="1">
    <source>
        <dbReference type="SAM" id="MobiDB-lite"/>
    </source>
</evidence>
<sequence length="209" mass="24270">MNEKNPRGLSTSDLDYLLNGSIGEDRKQKDLAEIETLLCFPNTSGENRIKMNNKVRKRLVMTIRRTSNGIYEIVNSCTEINTRRTSNVKKLLGNIEKFNSFVVPNTHIKNTPVLVRAKAAQPNIRNYYISNNIDPNEYIRMKNNDCIHMKYNKIYKIHENLETPKKLITKLLNEKENYHVKVETLVNNTQRSAPRKFSRTPISKSSDSR</sequence>
<proteinExistence type="predicted"/>
<protein>
    <submittedName>
        <fullName evidence="2">Uncharacterized protein</fullName>
    </submittedName>
</protein>
<dbReference type="AlphaFoldDB" id="A0ABD2XES1"/>
<feature type="region of interest" description="Disordered" evidence="1">
    <location>
        <begin position="189"/>
        <end position="209"/>
    </location>
</feature>
<dbReference type="Proteomes" id="UP001627154">
    <property type="component" value="Unassembled WGS sequence"/>
</dbReference>
<name>A0ABD2XES1_9HYME</name>
<evidence type="ECO:0000313" key="2">
    <source>
        <dbReference type="EMBL" id="KAL3404001.1"/>
    </source>
</evidence>
<gene>
    <name evidence="2" type="ORF">TKK_003393</name>
</gene>
<organism evidence="2 3">
    <name type="scientific">Trichogramma kaykai</name>
    <dbReference type="NCBI Taxonomy" id="54128"/>
    <lineage>
        <taxon>Eukaryota</taxon>
        <taxon>Metazoa</taxon>
        <taxon>Ecdysozoa</taxon>
        <taxon>Arthropoda</taxon>
        <taxon>Hexapoda</taxon>
        <taxon>Insecta</taxon>
        <taxon>Pterygota</taxon>
        <taxon>Neoptera</taxon>
        <taxon>Endopterygota</taxon>
        <taxon>Hymenoptera</taxon>
        <taxon>Apocrita</taxon>
        <taxon>Proctotrupomorpha</taxon>
        <taxon>Chalcidoidea</taxon>
        <taxon>Trichogrammatidae</taxon>
        <taxon>Trichogramma</taxon>
    </lineage>
</organism>